<sequence length="113" mass="12111">MEVCAKTLSMAISVAVNREHRERTVRSTSMSAIQTRAGMEPSVWMGLIDILASVCLVTPVSIVRPISTSVPPTLALMEVFVLTLLMGSSVNVHGDIMTRDVSVTSTSVPLILV</sequence>
<dbReference type="EMBL" id="HBUF01682670">
    <property type="protein sequence ID" value="CAG6792663.1"/>
    <property type="molecule type" value="Transcribed_RNA"/>
</dbReference>
<feature type="transmembrane region" description="Helical" evidence="1">
    <location>
        <begin position="74"/>
        <end position="92"/>
    </location>
</feature>
<protein>
    <submittedName>
        <fullName evidence="2">Uncharacterized protein</fullName>
    </submittedName>
</protein>
<dbReference type="EMBL" id="HBUF01682671">
    <property type="protein sequence ID" value="CAG6792666.1"/>
    <property type="molecule type" value="Transcribed_RNA"/>
</dbReference>
<dbReference type="EMBL" id="HBUF01348845">
    <property type="protein sequence ID" value="CAG6712009.1"/>
    <property type="molecule type" value="Transcribed_RNA"/>
</dbReference>
<evidence type="ECO:0000256" key="1">
    <source>
        <dbReference type="SAM" id="Phobius"/>
    </source>
</evidence>
<evidence type="ECO:0000313" key="2">
    <source>
        <dbReference type="EMBL" id="CAG6650510.1"/>
    </source>
</evidence>
<dbReference type="EMBL" id="HBUF01682672">
    <property type="protein sequence ID" value="CAG6792669.1"/>
    <property type="molecule type" value="Transcribed_RNA"/>
</dbReference>
<name>A0A8D8WA41_9HEMI</name>
<dbReference type="EMBL" id="HBUF01162716">
    <property type="protein sequence ID" value="CAG6650507.1"/>
    <property type="molecule type" value="Transcribed_RNA"/>
</dbReference>
<keyword evidence="1" id="KW-0812">Transmembrane</keyword>
<dbReference type="EMBL" id="HBUF01348844">
    <property type="protein sequence ID" value="CAG6712006.1"/>
    <property type="molecule type" value="Transcribed_RNA"/>
</dbReference>
<feature type="transmembrane region" description="Helical" evidence="1">
    <location>
        <begin position="43"/>
        <end position="62"/>
    </location>
</feature>
<dbReference type="EMBL" id="HBUF01192538">
    <property type="protein sequence ID" value="CAG6658833.1"/>
    <property type="molecule type" value="Transcribed_RNA"/>
</dbReference>
<dbReference type="EMBL" id="HBUF01682669">
    <property type="protein sequence ID" value="CAG6792660.1"/>
    <property type="molecule type" value="Transcribed_RNA"/>
</dbReference>
<accession>A0A8D8WA41</accession>
<reference evidence="2" key="1">
    <citation type="submission" date="2021-05" db="EMBL/GenBank/DDBJ databases">
        <authorList>
            <person name="Alioto T."/>
            <person name="Alioto T."/>
            <person name="Gomez Garrido J."/>
        </authorList>
    </citation>
    <scope>NUCLEOTIDE SEQUENCE</scope>
</reference>
<keyword evidence="1" id="KW-0472">Membrane</keyword>
<organism evidence="2">
    <name type="scientific">Cacopsylla melanoneura</name>
    <dbReference type="NCBI Taxonomy" id="428564"/>
    <lineage>
        <taxon>Eukaryota</taxon>
        <taxon>Metazoa</taxon>
        <taxon>Ecdysozoa</taxon>
        <taxon>Arthropoda</taxon>
        <taxon>Hexapoda</taxon>
        <taxon>Insecta</taxon>
        <taxon>Pterygota</taxon>
        <taxon>Neoptera</taxon>
        <taxon>Paraneoptera</taxon>
        <taxon>Hemiptera</taxon>
        <taxon>Sternorrhyncha</taxon>
        <taxon>Psylloidea</taxon>
        <taxon>Psyllidae</taxon>
        <taxon>Psyllinae</taxon>
        <taxon>Cacopsylla</taxon>
    </lineage>
</organism>
<proteinExistence type="predicted"/>
<dbReference type="AlphaFoldDB" id="A0A8D8WA41"/>
<keyword evidence="1" id="KW-1133">Transmembrane helix</keyword>
<dbReference type="EMBL" id="HBUF01162717">
    <property type="protein sequence ID" value="CAG6650510.1"/>
    <property type="molecule type" value="Transcribed_RNA"/>
</dbReference>